<feature type="transmembrane region" description="Helical" evidence="1">
    <location>
        <begin position="12"/>
        <end position="33"/>
    </location>
</feature>
<dbReference type="EMBL" id="JACHMI010000001">
    <property type="protein sequence ID" value="MBB6553233.1"/>
    <property type="molecule type" value="Genomic_DNA"/>
</dbReference>
<reference evidence="2 3" key="1">
    <citation type="submission" date="2020-08" db="EMBL/GenBank/DDBJ databases">
        <title>Sequencing the genomes of 1000 actinobacteria strains.</title>
        <authorList>
            <person name="Klenk H.-P."/>
        </authorList>
    </citation>
    <scope>NUCLEOTIDE SEQUENCE [LARGE SCALE GENOMIC DNA]</scope>
    <source>
        <strain evidence="2 3">DSM 43768</strain>
    </source>
</reference>
<feature type="transmembrane region" description="Helical" evidence="1">
    <location>
        <begin position="53"/>
        <end position="78"/>
    </location>
</feature>
<sequence length="146" mass="15459">MTTPILLPRRSALRGSATMVGAAFLLAGVLGFVPGVTIGYDRLTFAGHDSGALLLGLFQVSMVHNLVHLAFGVAGLMLARTFNGARGFLLGGGAIYLSLWLYGRLIEQDSPADFVPLNTADNRLHLLLGATMIALGLLTGRRSRKP</sequence>
<name>A0A7X0P0Y1_9ACTN</name>
<dbReference type="Pfam" id="PF14325">
    <property type="entry name" value="DUF4383"/>
    <property type="match status" value="1"/>
</dbReference>
<keyword evidence="1" id="KW-0472">Membrane</keyword>
<keyword evidence="1" id="KW-0812">Transmembrane</keyword>
<gene>
    <name evidence="2" type="ORF">HD593_008028</name>
</gene>
<feature type="transmembrane region" description="Helical" evidence="1">
    <location>
        <begin position="85"/>
        <end position="103"/>
    </location>
</feature>
<accession>A0A7X0P0Y1</accession>
<dbReference type="RefSeq" id="WP_185107307.1">
    <property type="nucleotide sequence ID" value="NZ_JACHMI010000001.1"/>
</dbReference>
<evidence type="ECO:0000313" key="3">
    <source>
        <dbReference type="Proteomes" id="UP000565579"/>
    </source>
</evidence>
<evidence type="ECO:0000256" key="1">
    <source>
        <dbReference type="SAM" id="Phobius"/>
    </source>
</evidence>
<dbReference type="AlphaFoldDB" id="A0A7X0P0Y1"/>
<organism evidence="2 3">
    <name type="scientific">Nonomuraea rubra</name>
    <dbReference type="NCBI Taxonomy" id="46180"/>
    <lineage>
        <taxon>Bacteria</taxon>
        <taxon>Bacillati</taxon>
        <taxon>Actinomycetota</taxon>
        <taxon>Actinomycetes</taxon>
        <taxon>Streptosporangiales</taxon>
        <taxon>Streptosporangiaceae</taxon>
        <taxon>Nonomuraea</taxon>
    </lineage>
</organism>
<comment type="caution">
    <text evidence="2">The sequence shown here is derived from an EMBL/GenBank/DDBJ whole genome shotgun (WGS) entry which is preliminary data.</text>
</comment>
<protein>
    <recommendedName>
        <fullName evidence="4">DUF4383 domain-containing protein</fullName>
    </recommendedName>
</protein>
<feature type="transmembrane region" description="Helical" evidence="1">
    <location>
        <begin position="123"/>
        <end position="140"/>
    </location>
</feature>
<evidence type="ECO:0000313" key="2">
    <source>
        <dbReference type="EMBL" id="MBB6553233.1"/>
    </source>
</evidence>
<dbReference type="Proteomes" id="UP000565579">
    <property type="component" value="Unassembled WGS sequence"/>
</dbReference>
<evidence type="ECO:0008006" key="4">
    <source>
        <dbReference type="Google" id="ProtNLM"/>
    </source>
</evidence>
<keyword evidence="1" id="KW-1133">Transmembrane helix</keyword>
<keyword evidence="3" id="KW-1185">Reference proteome</keyword>
<proteinExistence type="predicted"/>